<dbReference type="RefSeq" id="WP_372566101.1">
    <property type="nucleotide sequence ID" value="NZ_JBGOSP010000032.1"/>
</dbReference>
<accession>A0ABV4SWS4</accession>
<evidence type="ECO:0000313" key="3">
    <source>
        <dbReference type="EMBL" id="MFA3842044.1"/>
    </source>
</evidence>
<evidence type="ECO:0000313" key="4">
    <source>
        <dbReference type="Proteomes" id="UP001571476"/>
    </source>
</evidence>
<dbReference type="SUPFAM" id="SSF51556">
    <property type="entry name" value="Metallo-dependent hydrolases"/>
    <property type="match status" value="1"/>
</dbReference>
<comment type="caution">
    <text evidence="3">The sequence shown here is derived from an EMBL/GenBank/DDBJ whole genome shotgun (WGS) entry which is preliminary data.</text>
</comment>
<sequence length="434" mass="48384">MEGKSRANTGPGEDEHYVVISSDSHAGAGLRDYKPYLEKKWHEDFDAWADAYENPWDFVDPRLEREDFDFGEEEILTGAASWHSALSWDSPRRILHMDQDGVAAEVIFPNTAPPFMPGSVFAGTGPETRTEYEQRWAGLQAHNRWLVDFCSEAPGRRAGIAQVSLFDIDDAMAEVRKIKEMGLTGGILLPMDSPLSDSPPLYVSDLEPLWQICAELDVPVHKHAPVPPQLPHAERGGPGMVAISAIENHFYNRRGVAHLIFSGVLERHPSLKVILTEGGAGWIPEHLHQLDTIYDHGKNADGFRRFLQPAMEPLSLKPSEYFQRNFFLGASLFLPSEAAQRYEIGVDKIMWGVDYPHSEGTFPYSREAISHTFADVPPDEVRAMLGTTAGEVFNFDMQLLQQVADRIGPTVADVRTRPAKLPEVPGQSMSPVFA</sequence>
<proteinExistence type="predicted"/>
<name>A0ABV4SWS4_9ACTN</name>
<dbReference type="PANTHER" id="PTHR21240:SF28">
    <property type="entry name" value="ISO-OROTATE DECARBOXYLASE (EUROFUNG)"/>
    <property type="match status" value="1"/>
</dbReference>
<gene>
    <name evidence="3" type="ORF">ACEG43_38625</name>
</gene>
<reference evidence="3 4" key="1">
    <citation type="submission" date="2024-08" db="EMBL/GenBank/DDBJ databases">
        <title>Genome sequence of Streptomyces aureus CACIA-1.46HGO.</title>
        <authorList>
            <person name="Evangelista-Martinez Z."/>
        </authorList>
    </citation>
    <scope>NUCLEOTIDE SEQUENCE [LARGE SCALE GENOMIC DNA]</scope>
    <source>
        <strain evidence="3 4">CACIA-1.46HGO</strain>
    </source>
</reference>
<dbReference type="InterPro" id="IPR032465">
    <property type="entry name" value="ACMSD"/>
</dbReference>
<dbReference type="InterPro" id="IPR006680">
    <property type="entry name" value="Amidohydro-rel"/>
</dbReference>
<dbReference type="Gene3D" id="3.20.20.140">
    <property type="entry name" value="Metal-dependent hydrolases"/>
    <property type="match status" value="1"/>
</dbReference>
<keyword evidence="1" id="KW-0456">Lyase</keyword>
<dbReference type="Pfam" id="PF04909">
    <property type="entry name" value="Amidohydro_2"/>
    <property type="match status" value="1"/>
</dbReference>
<dbReference type="EMBL" id="JBGOSP010000032">
    <property type="protein sequence ID" value="MFA3842044.1"/>
    <property type="molecule type" value="Genomic_DNA"/>
</dbReference>
<feature type="domain" description="Amidohydrolase-related" evidence="2">
    <location>
        <begin position="128"/>
        <end position="395"/>
    </location>
</feature>
<evidence type="ECO:0000256" key="1">
    <source>
        <dbReference type="ARBA" id="ARBA00023239"/>
    </source>
</evidence>
<dbReference type="InterPro" id="IPR032466">
    <property type="entry name" value="Metal_Hydrolase"/>
</dbReference>
<protein>
    <submittedName>
        <fullName evidence="3">Amidohydrolase family protein</fullName>
    </submittedName>
</protein>
<evidence type="ECO:0000259" key="2">
    <source>
        <dbReference type="Pfam" id="PF04909"/>
    </source>
</evidence>
<dbReference type="PANTHER" id="PTHR21240">
    <property type="entry name" value="2-AMINO-3-CARBOXYLMUCONATE-6-SEMIALDEHYDE DECARBOXYLASE"/>
    <property type="match status" value="1"/>
</dbReference>
<organism evidence="3 4">
    <name type="scientific">Streptomyces aureus</name>
    <dbReference type="NCBI Taxonomy" id="193461"/>
    <lineage>
        <taxon>Bacteria</taxon>
        <taxon>Bacillati</taxon>
        <taxon>Actinomycetota</taxon>
        <taxon>Actinomycetes</taxon>
        <taxon>Kitasatosporales</taxon>
        <taxon>Streptomycetaceae</taxon>
        <taxon>Streptomyces</taxon>
    </lineage>
</organism>
<keyword evidence="4" id="KW-1185">Reference proteome</keyword>
<dbReference type="Proteomes" id="UP001571476">
    <property type="component" value="Unassembled WGS sequence"/>
</dbReference>